<dbReference type="Gene3D" id="1.20.120.580">
    <property type="entry name" value="bsu32300-like"/>
    <property type="match status" value="1"/>
</dbReference>
<evidence type="ECO:0000313" key="6">
    <source>
        <dbReference type="Proteomes" id="UP000270261"/>
    </source>
</evidence>
<dbReference type="GO" id="GO:0004540">
    <property type="term" value="F:RNA nuclease activity"/>
    <property type="evidence" value="ECO:0007669"/>
    <property type="project" value="InterPro"/>
</dbReference>
<evidence type="ECO:0000256" key="2">
    <source>
        <dbReference type="ARBA" id="ARBA00022722"/>
    </source>
</evidence>
<dbReference type="PANTHER" id="PTHR33397:SF3">
    <property type="entry name" value="MRNA NUCLEASE HEPT"/>
    <property type="match status" value="1"/>
</dbReference>
<dbReference type="EMBL" id="RRUE01000002">
    <property type="protein sequence ID" value="RRN43412.1"/>
    <property type="molecule type" value="Genomic_DNA"/>
</dbReference>
<dbReference type="OrthoDB" id="9796612at2"/>
<evidence type="ECO:0000256" key="1">
    <source>
        <dbReference type="ARBA" id="ARBA00022649"/>
    </source>
</evidence>
<dbReference type="InterPro" id="IPR052379">
    <property type="entry name" value="Type_VII_TA_RNase"/>
</dbReference>
<dbReference type="Pfam" id="PF01934">
    <property type="entry name" value="HepT-like"/>
    <property type="match status" value="1"/>
</dbReference>
<dbReference type="SUPFAM" id="SSF81593">
    <property type="entry name" value="Nucleotidyltransferase substrate binding subunit/domain"/>
    <property type="match status" value="1"/>
</dbReference>
<dbReference type="NCBIfam" id="NF047751">
    <property type="entry name" value="HepT_toxin"/>
    <property type="match status" value="1"/>
</dbReference>
<reference evidence="5 6" key="1">
    <citation type="submission" date="2018-11" db="EMBL/GenBank/DDBJ databases">
        <title>Genome sequencing of Lautropia sp. KCOM 2505 (= ChDC F240).</title>
        <authorList>
            <person name="Kook J.-K."/>
            <person name="Park S.-N."/>
            <person name="Lim Y.K."/>
        </authorList>
    </citation>
    <scope>NUCLEOTIDE SEQUENCE [LARGE SCALE GENOMIC DNA]</scope>
    <source>
        <strain evidence="5 6">KCOM 2505</strain>
    </source>
</reference>
<gene>
    <name evidence="5" type="ORF">EHV23_08035</name>
</gene>
<accession>A0A3R8NQC8</accession>
<keyword evidence="2" id="KW-0540">Nuclease</keyword>
<evidence type="ECO:0000256" key="3">
    <source>
        <dbReference type="ARBA" id="ARBA00022801"/>
    </source>
</evidence>
<dbReference type="RefSeq" id="WP_125095624.1">
    <property type="nucleotide sequence ID" value="NZ_RRUE01000002.1"/>
</dbReference>
<dbReference type="GO" id="GO:0110001">
    <property type="term" value="C:toxin-antitoxin complex"/>
    <property type="evidence" value="ECO:0007669"/>
    <property type="project" value="InterPro"/>
</dbReference>
<proteinExistence type="inferred from homology"/>
<organism evidence="5 6">
    <name type="scientific">Lautropia dentalis</name>
    <dbReference type="NCBI Taxonomy" id="2490857"/>
    <lineage>
        <taxon>Bacteria</taxon>
        <taxon>Pseudomonadati</taxon>
        <taxon>Pseudomonadota</taxon>
        <taxon>Betaproteobacteria</taxon>
        <taxon>Burkholderiales</taxon>
        <taxon>Burkholderiaceae</taxon>
        <taxon>Lautropia</taxon>
    </lineage>
</organism>
<dbReference type="Proteomes" id="UP000270261">
    <property type="component" value="Unassembled WGS sequence"/>
</dbReference>
<dbReference type="AlphaFoldDB" id="A0A3R8NQC8"/>
<keyword evidence="3" id="KW-0378">Hydrolase</keyword>
<dbReference type="InterPro" id="IPR008201">
    <property type="entry name" value="HepT-like"/>
</dbReference>
<dbReference type="InterPro" id="IPR037038">
    <property type="entry name" value="HepT-like_sf"/>
</dbReference>
<dbReference type="GO" id="GO:0016787">
    <property type="term" value="F:hydrolase activity"/>
    <property type="evidence" value="ECO:0007669"/>
    <property type="project" value="UniProtKB-KW"/>
</dbReference>
<keyword evidence="6" id="KW-1185">Reference proteome</keyword>
<protein>
    <submittedName>
        <fullName evidence="5">DUF86 domain-containing protein</fullName>
    </submittedName>
</protein>
<comment type="caution">
    <text evidence="5">The sequence shown here is derived from an EMBL/GenBank/DDBJ whole genome shotgun (WGS) entry which is preliminary data.</text>
</comment>
<name>A0A3R8NQC8_9BURK</name>
<evidence type="ECO:0000256" key="4">
    <source>
        <dbReference type="ARBA" id="ARBA00024207"/>
    </source>
</evidence>
<keyword evidence="1" id="KW-1277">Toxin-antitoxin system</keyword>
<dbReference type="PANTHER" id="PTHR33397">
    <property type="entry name" value="UPF0331 PROTEIN YUTE"/>
    <property type="match status" value="1"/>
</dbReference>
<comment type="similarity">
    <text evidence="4">Belongs to the HepT RNase toxin family.</text>
</comment>
<evidence type="ECO:0000313" key="5">
    <source>
        <dbReference type="EMBL" id="RRN43412.1"/>
    </source>
</evidence>
<sequence length="140" mass="15574">MTDDILINKSTTIERCVARARSEYNANPAGFATDYTHQDAAILNIQRACEAAIDLAFHLVRQKNLGVPQRARDAFDLLAQHGWIPPSLADTLKRMAGFRNLVVHDYQSVIIPVAIDIIQHHLDDLLQFSSLLLQKAGQAS</sequence>